<dbReference type="GO" id="GO:0003824">
    <property type="term" value="F:catalytic activity"/>
    <property type="evidence" value="ECO:0007669"/>
    <property type="project" value="InterPro"/>
</dbReference>
<dbReference type="InterPro" id="IPR011990">
    <property type="entry name" value="TPR-like_helical_dom_sf"/>
</dbReference>
<feature type="domain" description="Nucleoside phosphorylase" evidence="4">
    <location>
        <begin position="12"/>
        <end position="306"/>
    </location>
</feature>
<protein>
    <recommendedName>
        <fullName evidence="4">Nucleoside phosphorylase domain-containing protein</fullName>
    </recommendedName>
</protein>
<evidence type="ECO:0000259" key="4">
    <source>
        <dbReference type="Pfam" id="PF01048"/>
    </source>
</evidence>
<dbReference type="SUPFAM" id="SSF53167">
    <property type="entry name" value="Purine and uridine phosphorylases"/>
    <property type="match status" value="1"/>
</dbReference>
<keyword evidence="6" id="KW-1185">Reference proteome</keyword>
<name>A0A9P9WN01_9PEZI</name>
<organism evidence="5 6">
    <name type="scientific">Neoarthrinium moseri</name>
    <dbReference type="NCBI Taxonomy" id="1658444"/>
    <lineage>
        <taxon>Eukaryota</taxon>
        <taxon>Fungi</taxon>
        <taxon>Dikarya</taxon>
        <taxon>Ascomycota</taxon>
        <taxon>Pezizomycotina</taxon>
        <taxon>Sordariomycetes</taxon>
        <taxon>Xylariomycetidae</taxon>
        <taxon>Amphisphaeriales</taxon>
        <taxon>Apiosporaceae</taxon>
        <taxon>Neoarthrinium</taxon>
    </lineage>
</organism>
<dbReference type="Proteomes" id="UP000829685">
    <property type="component" value="Unassembled WGS sequence"/>
</dbReference>
<keyword evidence="3" id="KW-0732">Signal</keyword>
<evidence type="ECO:0000313" key="5">
    <source>
        <dbReference type="EMBL" id="KAI1871057.1"/>
    </source>
</evidence>
<feature type="chain" id="PRO_5040173278" description="Nucleoside phosphorylase domain-containing protein" evidence="3">
    <location>
        <begin position="26"/>
        <end position="1239"/>
    </location>
</feature>
<evidence type="ECO:0000256" key="2">
    <source>
        <dbReference type="SAM" id="MobiDB-lite"/>
    </source>
</evidence>
<dbReference type="InterPro" id="IPR000845">
    <property type="entry name" value="Nucleoside_phosphorylase_d"/>
</dbReference>
<dbReference type="GO" id="GO:0009116">
    <property type="term" value="P:nucleoside metabolic process"/>
    <property type="evidence" value="ECO:0007669"/>
    <property type="project" value="InterPro"/>
</dbReference>
<gene>
    <name evidence="5" type="ORF">JX265_006097</name>
</gene>
<evidence type="ECO:0000256" key="1">
    <source>
        <dbReference type="SAM" id="Coils"/>
    </source>
</evidence>
<dbReference type="Pfam" id="PF01048">
    <property type="entry name" value="PNP_UDP_1"/>
    <property type="match status" value="1"/>
</dbReference>
<reference evidence="5" key="1">
    <citation type="submission" date="2021-03" db="EMBL/GenBank/DDBJ databases">
        <title>Revisited historic fungal species revealed as producer of novel bioactive compounds through whole genome sequencing and comparative genomics.</title>
        <authorList>
            <person name="Vignolle G.A."/>
            <person name="Hochenegger N."/>
            <person name="Mach R.L."/>
            <person name="Mach-Aigner A.R."/>
            <person name="Javad Rahimi M."/>
            <person name="Salim K.A."/>
            <person name="Chan C.M."/>
            <person name="Lim L.B.L."/>
            <person name="Cai F."/>
            <person name="Druzhinina I.S."/>
            <person name="U'Ren J.M."/>
            <person name="Derntl C."/>
        </authorList>
    </citation>
    <scope>NUCLEOTIDE SEQUENCE</scope>
    <source>
        <strain evidence="5">TUCIM 5799</strain>
    </source>
</reference>
<dbReference type="Gene3D" id="3.40.50.1580">
    <property type="entry name" value="Nucleoside phosphorylase domain"/>
    <property type="match status" value="1"/>
</dbReference>
<dbReference type="InterPro" id="IPR035994">
    <property type="entry name" value="Nucleoside_phosphorylase_sf"/>
</dbReference>
<dbReference type="InterPro" id="IPR027417">
    <property type="entry name" value="P-loop_NTPase"/>
</dbReference>
<evidence type="ECO:0000313" key="6">
    <source>
        <dbReference type="Proteomes" id="UP000829685"/>
    </source>
</evidence>
<sequence>MGHTPKATDFTVGWVCALPIELAAAAEIMDEEYDNLDPQPPPPPTDTNVYTYGRIGVHQVVAACLPAGQMGNNQAAVVASQMRNSFPALRFGLLVGVGGGVPSGEYDIRLGDVVISQPTGQHGGVIQFDFGKTGLNGRISRTGSLNAPPPILLNALAKLRANDIRGKTTITQHLSKVSSNRKFACPGPQNDTLYAPASRHIPGPTCCMCCRGDVIKRLPRATPEPVLFFGNIASGNQVMKDGPTRDCISHSLGGVMCFEMEAAGLMNNFPCLVLRGICDYADEHKNKKWQAYAAATAAAYAKELLSIVSPSIEMSKAPQVKAPETSRAVPQANPSRPASRGRRIQHYIVPISSSSIYTGRESELETVRQAFESTTANLQKRFVIYGGPGTGKTALALRYAQDSAVGYWGVFWIDASNLANAEQSYAEIGKQVGTDGKINSVKYWFSARPHSESWLLIIDNADYSGHDGVRLDDLFPPGINGSVLVTTRDPYQRSHGTVGSRHLELGNMISDDAINLFLQATEEKPSQTSRQRAMEICERLHFLPLAILYAGRAIHKNPSLAKGYERYFDSKIQRLRDDWYRHRRNSPGVATKDYLALQFEDDTSRIFATFEMLVDLLETRATEGNRQYQDALQMIHVFSYMHFQDIRLEMLIDAAVNLELEATQEQEEKRKEEHALQQLNINTKQTRQSNAYNLVRAMLWGQKSPAVLPEVLKSPDHHTGEMLKHVVSENLKNSLQVLVSMSLLIRHGRDGHESYRIHPLVHQWIRHRPQRSIAEQALFCQLAKTTLARASRLIGGDSKDELAKRGPLKPHIDHARRCWTQVQSDIENQRQQSRWTWLPGRFKLMRATFGPLQASETARFGKIYLDCSAFEVAEGLFREVLDYLLRVMGPDHNFTHRVKLALAVAVFYQSRRNEQSELLSQIYESQKRSLGHQHPRTLDTMTLLAECILHQTRITEGLALCEAALQGLLRAYGHDHKATLRCLYLIGKAYHWKMENEKSEKYHQDAYKGAQRLRGTVDAVPEDDFLMFKQEYALATIRLGSTYHEAAERLQREVLAERIRLSGVENLVTLQARAVLSRIWARQRRYAKAYNDMEENLNIALRQLPVDNMLILAGKTWFADALVQRGTVDDLARAQTLLTPALEKAKYANAAGPDGEHVDHITAMWVSINCLAKQHRFEEAMHKCLELRAGIHGVGNHGFGAKHIFNNDLNKMMAQLAQRIQANESGTKLEPFEYIDIYF</sequence>
<dbReference type="SUPFAM" id="SSF52540">
    <property type="entry name" value="P-loop containing nucleoside triphosphate hydrolases"/>
    <property type="match status" value="1"/>
</dbReference>
<dbReference type="AlphaFoldDB" id="A0A9P9WN01"/>
<comment type="caution">
    <text evidence="5">The sequence shown here is derived from an EMBL/GenBank/DDBJ whole genome shotgun (WGS) entry which is preliminary data.</text>
</comment>
<dbReference type="InterPro" id="IPR053137">
    <property type="entry name" value="NLR-like"/>
</dbReference>
<dbReference type="EMBL" id="JAFIMR010000013">
    <property type="protein sequence ID" value="KAI1871057.1"/>
    <property type="molecule type" value="Genomic_DNA"/>
</dbReference>
<dbReference type="SUPFAM" id="SSF48452">
    <property type="entry name" value="TPR-like"/>
    <property type="match status" value="1"/>
</dbReference>
<keyword evidence="1" id="KW-0175">Coiled coil</keyword>
<dbReference type="PANTHER" id="PTHR46082:SF11">
    <property type="entry name" value="AAA+ ATPASE DOMAIN-CONTAINING PROTEIN-RELATED"/>
    <property type="match status" value="1"/>
</dbReference>
<dbReference type="Gene3D" id="3.40.50.300">
    <property type="entry name" value="P-loop containing nucleotide triphosphate hydrolases"/>
    <property type="match status" value="1"/>
</dbReference>
<dbReference type="PANTHER" id="PTHR46082">
    <property type="entry name" value="ATP/GTP-BINDING PROTEIN-RELATED"/>
    <property type="match status" value="1"/>
</dbReference>
<proteinExistence type="predicted"/>
<dbReference type="Pfam" id="PF13424">
    <property type="entry name" value="TPR_12"/>
    <property type="match status" value="1"/>
</dbReference>
<accession>A0A9P9WN01</accession>
<dbReference type="Gene3D" id="1.25.40.10">
    <property type="entry name" value="Tetratricopeptide repeat domain"/>
    <property type="match status" value="2"/>
</dbReference>
<evidence type="ECO:0000256" key="3">
    <source>
        <dbReference type="SAM" id="SignalP"/>
    </source>
</evidence>
<feature type="region of interest" description="Disordered" evidence="2">
    <location>
        <begin position="319"/>
        <end position="341"/>
    </location>
</feature>
<feature type="signal peptide" evidence="3">
    <location>
        <begin position="1"/>
        <end position="25"/>
    </location>
</feature>
<feature type="coiled-coil region" evidence="1">
    <location>
        <begin position="648"/>
        <end position="682"/>
    </location>
</feature>